<dbReference type="AlphaFoldDB" id="A0A645GSE5"/>
<dbReference type="EMBL" id="VSSQ01079773">
    <property type="protein sequence ID" value="MPN29200.1"/>
    <property type="molecule type" value="Genomic_DNA"/>
</dbReference>
<comment type="caution">
    <text evidence="1">The sequence shown here is derived from an EMBL/GenBank/DDBJ whole genome shotgun (WGS) entry which is preliminary data.</text>
</comment>
<gene>
    <name evidence="1" type="ORF">SDC9_176651</name>
</gene>
<name>A0A645GSE5_9ZZZZ</name>
<organism evidence="1">
    <name type="scientific">bioreactor metagenome</name>
    <dbReference type="NCBI Taxonomy" id="1076179"/>
    <lineage>
        <taxon>unclassified sequences</taxon>
        <taxon>metagenomes</taxon>
        <taxon>ecological metagenomes</taxon>
    </lineage>
</organism>
<proteinExistence type="predicted"/>
<reference evidence="1" key="1">
    <citation type="submission" date="2019-08" db="EMBL/GenBank/DDBJ databases">
        <authorList>
            <person name="Kucharzyk K."/>
            <person name="Murdoch R.W."/>
            <person name="Higgins S."/>
            <person name="Loffler F."/>
        </authorList>
    </citation>
    <scope>NUCLEOTIDE SEQUENCE</scope>
</reference>
<accession>A0A645GSE5</accession>
<protein>
    <submittedName>
        <fullName evidence="1">Uncharacterized protein</fullName>
    </submittedName>
</protein>
<evidence type="ECO:0000313" key="1">
    <source>
        <dbReference type="EMBL" id="MPN29200.1"/>
    </source>
</evidence>
<sequence>MGDGVFHQAGDVLVQAAPQGHVDQLQAAADAQHRLARLHELVQQFHLVGVTHPVAGPFGLEGFLAVAQGREVGAALQHQAVEGAHVVGQAHVAALHGAVLDDGGHHEHQHVPGHDPVGHGLLQVLQGLAQQADALGLGMVKAGGNADLDGALLRGAVFGDAGRGNELIKRFAVPGHDAAFE</sequence>